<dbReference type="AlphaFoldDB" id="A0A9P4P662"/>
<proteinExistence type="predicted"/>
<accession>A0A9P4P662</accession>
<evidence type="ECO:0000313" key="2">
    <source>
        <dbReference type="Proteomes" id="UP000799764"/>
    </source>
</evidence>
<gene>
    <name evidence="1" type="ORF">P171DRAFT_450104</name>
</gene>
<comment type="caution">
    <text evidence="1">The sequence shown here is derived from an EMBL/GenBank/DDBJ whole genome shotgun (WGS) entry which is preliminary data.</text>
</comment>
<sequence>MGVGRPLFAALFTSLSASGGRLTAHHSARFLCDEFQPRTQLCQSAGQPSSHAEHLTMSSYSVLSARMARSPSSALPQTTESGLAAGTCSCAIGGPAIGTGMSAPATPGAILEIEAGLPCGIPTTRLSAGQAESADSCPQTEEMPYVNPNEVGVMYGRHAIRFTSQATTSFGRFIEAEAKNQAAAKAKLPGTTGRLYQVVWLLWISGARKEPWLRDRLL</sequence>
<name>A0A9P4P662_9PLEO</name>
<organism evidence="1 2">
    <name type="scientific">Karstenula rhodostoma CBS 690.94</name>
    <dbReference type="NCBI Taxonomy" id="1392251"/>
    <lineage>
        <taxon>Eukaryota</taxon>
        <taxon>Fungi</taxon>
        <taxon>Dikarya</taxon>
        <taxon>Ascomycota</taxon>
        <taxon>Pezizomycotina</taxon>
        <taxon>Dothideomycetes</taxon>
        <taxon>Pleosporomycetidae</taxon>
        <taxon>Pleosporales</taxon>
        <taxon>Massarineae</taxon>
        <taxon>Didymosphaeriaceae</taxon>
        <taxon>Karstenula</taxon>
    </lineage>
</organism>
<evidence type="ECO:0000313" key="1">
    <source>
        <dbReference type="EMBL" id="KAF2437294.1"/>
    </source>
</evidence>
<reference evidence="1" key="1">
    <citation type="journal article" date="2020" name="Stud. Mycol.">
        <title>101 Dothideomycetes genomes: a test case for predicting lifestyles and emergence of pathogens.</title>
        <authorList>
            <person name="Haridas S."/>
            <person name="Albert R."/>
            <person name="Binder M."/>
            <person name="Bloem J."/>
            <person name="Labutti K."/>
            <person name="Salamov A."/>
            <person name="Andreopoulos B."/>
            <person name="Baker S."/>
            <person name="Barry K."/>
            <person name="Bills G."/>
            <person name="Bluhm B."/>
            <person name="Cannon C."/>
            <person name="Castanera R."/>
            <person name="Culley D."/>
            <person name="Daum C."/>
            <person name="Ezra D."/>
            <person name="Gonzalez J."/>
            <person name="Henrissat B."/>
            <person name="Kuo A."/>
            <person name="Liang C."/>
            <person name="Lipzen A."/>
            <person name="Lutzoni F."/>
            <person name="Magnuson J."/>
            <person name="Mondo S."/>
            <person name="Nolan M."/>
            <person name="Ohm R."/>
            <person name="Pangilinan J."/>
            <person name="Park H.-J."/>
            <person name="Ramirez L."/>
            <person name="Alfaro M."/>
            <person name="Sun H."/>
            <person name="Tritt A."/>
            <person name="Yoshinaga Y."/>
            <person name="Zwiers L.-H."/>
            <person name="Turgeon B."/>
            <person name="Goodwin S."/>
            <person name="Spatafora J."/>
            <person name="Crous P."/>
            <person name="Grigoriev I."/>
        </authorList>
    </citation>
    <scope>NUCLEOTIDE SEQUENCE</scope>
    <source>
        <strain evidence="1">CBS 690.94</strain>
    </source>
</reference>
<dbReference type="Proteomes" id="UP000799764">
    <property type="component" value="Unassembled WGS sequence"/>
</dbReference>
<protein>
    <submittedName>
        <fullName evidence="1">Uncharacterized protein</fullName>
    </submittedName>
</protein>
<keyword evidence="2" id="KW-1185">Reference proteome</keyword>
<dbReference type="EMBL" id="MU001517">
    <property type="protein sequence ID" value="KAF2437294.1"/>
    <property type="molecule type" value="Genomic_DNA"/>
</dbReference>